<dbReference type="SUPFAM" id="SSF81606">
    <property type="entry name" value="PP2C-like"/>
    <property type="match status" value="1"/>
</dbReference>
<evidence type="ECO:0000256" key="6">
    <source>
        <dbReference type="ARBA" id="ARBA00022741"/>
    </source>
</evidence>
<evidence type="ECO:0000256" key="8">
    <source>
        <dbReference type="ARBA" id="ARBA00022801"/>
    </source>
</evidence>
<dbReference type="InterPro" id="IPR033463">
    <property type="entry name" value="sCache_3"/>
</dbReference>
<dbReference type="SUPFAM" id="SSF103190">
    <property type="entry name" value="Sensory domain-like"/>
    <property type="match status" value="1"/>
</dbReference>
<dbReference type="Pfam" id="PF13185">
    <property type="entry name" value="GAF_2"/>
    <property type="match status" value="1"/>
</dbReference>
<dbReference type="InterPro" id="IPR003018">
    <property type="entry name" value="GAF"/>
</dbReference>
<dbReference type="InterPro" id="IPR003594">
    <property type="entry name" value="HATPase_dom"/>
</dbReference>
<dbReference type="Gene3D" id="3.60.40.10">
    <property type="entry name" value="PPM-type phosphatase domain"/>
    <property type="match status" value="1"/>
</dbReference>
<feature type="domain" description="GAF" evidence="15">
    <location>
        <begin position="361"/>
        <end position="536"/>
    </location>
</feature>
<dbReference type="Pfam" id="PF13581">
    <property type="entry name" value="HATPase_c_2"/>
    <property type="match status" value="1"/>
</dbReference>
<feature type="transmembrane region" description="Helical" evidence="14">
    <location>
        <begin position="37"/>
        <end position="62"/>
    </location>
</feature>
<comment type="subcellular location">
    <subcellularLocation>
        <location evidence="1">Cell membrane</location>
        <topology evidence="1">Multi-pass membrane protein</topology>
    </subcellularLocation>
</comment>
<dbReference type="SUPFAM" id="SSF55785">
    <property type="entry name" value="PYP-like sensor domain (PAS domain)"/>
    <property type="match status" value="1"/>
</dbReference>
<evidence type="ECO:0000259" key="16">
    <source>
        <dbReference type="SMART" id="SM00091"/>
    </source>
</evidence>
<dbReference type="SUPFAM" id="SSF55781">
    <property type="entry name" value="GAF domain-like"/>
    <property type="match status" value="1"/>
</dbReference>
<dbReference type="RefSeq" id="WP_372561055.1">
    <property type="nucleotide sequence ID" value="NZ_JBGOSP010000001.1"/>
</dbReference>
<evidence type="ECO:0000256" key="12">
    <source>
        <dbReference type="ARBA" id="ARBA00023136"/>
    </source>
</evidence>
<feature type="transmembrane region" description="Helical" evidence="14">
    <location>
        <begin position="199"/>
        <end position="220"/>
    </location>
</feature>
<evidence type="ECO:0000256" key="14">
    <source>
        <dbReference type="SAM" id="Phobius"/>
    </source>
</evidence>
<dbReference type="Gene3D" id="3.30.565.10">
    <property type="entry name" value="Histidine kinase-like ATPase, C-terminal domain"/>
    <property type="match status" value="1"/>
</dbReference>
<dbReference type="Proteomes" id="UP001571476">
    <property type="component" value="Unassembled WGS sequence"/>
</dbReference>
<evidence type="ECO:0000259" key="15">
    <source>
        <dbReference type="SMART" id="SM00065"/>
    </source>
</evidence>
<evidence type="ECO:0000256" key="10">
    <source>
        <dbReference type="ARBA" id="ARBA00022989"/>
    </source>
</evidence>
<dbReference type="Pfam" id="PF07228">
    <property type="entry name" value="SpoIIE"/>
    <property type="match status" value="1"/>
</dbReference>
<dbReference type="SMART" id="SM00065">
    <property type="entry name" value="GAF"/>
    <property type="match status" value="1"/>
</dbReference>
<dbReference type="InterPro" id="IPR000014">
    <property type="entry name" value="PAS"/>
</dbReference>
<dbReference type="InterPro" id="IPR029016">
    <property type="entry name" value="GAF-like_dom_sf"/>
</dbReference>
<keyword evidence="11" id="KW-0902">Two-component regulatory system</keyword>
<evidence type="ECO:0000256" key="4">
    <source>
        <dbReference type="ARBA" id="ARBA00022679"/>
    </source>
</evidence>
<evidence type="ECO:0000259" key="17">
    <source>
        <dbReference type="SMART" id="SM00331"/>
    </source>
</evidence>
<dbReference type="SMART" id="SM00331">
    <property type="entry name" value="PP2C_SIG"/>
    <property type="match status" value="1"/>
</dbReference>
<dbReference type="EMBL" id="JBGOSP010000001">
    <property type="protein sequence ID" value="MFA3835008.1"/>
    <property type="molecule type" value="Genomic_DNA"/>
</dbReference>
<sequence length="928" mass="98298">MTQSLGRPAARQEGAVSGEPRPSWGQSLRSLVSVHSVAGQVFLLQLTLTVLLVVAAGTALVLQARDSAMKEAGQRSVATAEAFAHSPGTLAAMKSADPGAVLQPSSEATRKATGVDYVVTFSPKGIRWSHPDPHLIGKHVIGSFAPALAGHTVTSTFNTSVGPAVNTTVPVIDTDGSVVGLVGVGITVENVNAGVSDRLPLLVGSAVGALLVVTAGSVLVSKRVRRQTHGLDPAELSRMYEHHDAVLHAVREGVLITSGDGRLLLANDEAKRLLGLPPGAEGRAVAELGLPPHMAELLVTERVVTDEVHRAGDRLLAVNVRSTALYGGPAGNAVTLRDSTELRALAGKAQAARERLQLLYDAGVRIGTTLDVVRTAEELAQVAVPRFADVATVELLDGVTGGGEPSEDTAEMRRTAVTGIAREDVFYPVGELIRFAPSTLMARSMSTGHAVLANDLGAAGDWRMQHPERARRILEYGIRSQISVPLSARGVVLGLANFWRMESTASFESEDLSTAEELAARAAVAIDNARRFTREHAMAVTLQRSLLPGALPEQSALEVAHQYLPAEAGVGGDWFDLIPLPGARVALVVGDVVGHGVRAAATMGQLRTAVHNFSSLDLTPDELLSHLDDQVTRIGADVAREGEGDGAGIVGATCLYAIYDAVTGHVTMASSGHPGPAVVLPDGTVTLLDVPVSPPLGLGESLPMETLELLLPEGSQLVLYTDGLIEDRHRDFDTGIEMLRAALSHGADRTPQETCAEVLGAVMPERPDDDVALIVARTRLLDPGRVAEWDVPCHPAAVAPVRSACLRQLETWGLDEIAFTTELVLSELITNAIRYGTQPVKVRLLYDRNLICEISDGSSTAPHLRRAATTDEGGRGLFLVAHYAERWGTRYSPRGKVIWAELSPHAGEPEPAPDLGDDFLDQWVEPEI</sequence>
<keyword evidence="19" id="KW-1185">Reference proteome</keyword>
<dbReference type="InterPro" id="IPR029151">
    <property type="entry name" value="Sensor-like_sf"/>
</dbReference>
<organism evidence="18 19">
    <name type="scientific">Streptomyces aureus</name>
    <dbReference type="NCBI Taxonomy" id="193461"/>
    <lineage>
        <taxon>Bacteria</taxon>
        <taxon>Bacillati</taxon>
        <taxon>Actinomycetota</taxon>
        <taxon>Actinomycetes</taxon>
        <taxon>Kitasatosporales</taxon>
        <taxon>Streptomycetaceae</taxon>
        <taxon>Streptomyces</taxon>
    </lineage>
</organism>
<keyword evidence="4" id="KW-0808">Transferase</keyword>
<evidence type="ECO:0000256" key="13">
    <source>
        <dbReference type="SAM" id="MobiDB-lite"/>
    </source>
</evidence>
<proteinExistence type="predicted"/>
<evidence type="ECO:0000313" key="19">
    <source>
        <dbReference type="Proteomes" id="UP001571476"/>
    </source>
</evidence>
<accession>A0ABV4S9L7</accession>
<reference evidence="18 19" key="1">
    <citation type="submission" date="2024-08" db="EMBL/GenBank/DDBJ databases">
        <title>Genome sequence of Streptomyces aureus CACIA-1.46HGO.</title>
        <authorList>
            <person name="Evangelista-Martinez Z."/>
        </authorList>
    </citation>
    <scope>NUCLEOTIDE SEQUENCE [LARGE SCALE GENOMIC DNA]</scope>
    <source>
        <strain evidence="18 19">CACIA-1.46HGO</strain>
    </source>
</reference>
<dbReference type="Pfam" id="PF17203">
    <property type="entry name" value="sCache_3_2"/>
    <property type="match status" value="1"/>
</dbReference>
<keyword evidence="5 14" id="KW-0812">Transmembrane</keyword>
<evidence type="ECO:0000256" key="9">
    <source>
        <dbReference type="ARBA" id="ARBA00022840"/>
    </source>
</evidence>
<dbReference type="InterPro" id="IPR036457">
    <property type="entry name" value="PPM-type-like_dom_sf"/>
</dbReference>
<name>A0ABV4S9L7_9ACTN</name>
<dbReference type="InterPro" id="IPR035965">
    <property type="entry name" value="PAS-like_dom_sf"/>
</dbReference>
<evidence type="ECO:0000313" key="18">
    <source>
        <dbReference type="EMBL" id="MFA3835008.1"/>
    </source>
</evidence>
<dbReference type="InterPro" id="IPR052016">
    <property type="entry name" value="Bact_Sigma-Reg"/>
</dbReference>
<comment type="caution">
    <text evidence="18">The sequence shown here is derived from an EMBL/GenBank/DDBJ whole genome shotgun (WGS) entry which is preliminary data.</text>
</comment>
<evidence type="ECO:0000256" key="5">
    <source>
        <dbReference type="ARBA" id="ARBA00022692"/>
    </source>
</evidence>
<evidence type="ECO:0000256" key="11">
    <source>
        <dbReference type="ARBA" id="ARBA00023012"/>
    </source>
</evidence>
<dbReference type="CDD" id="cd16936">
    <property type="entry name" value="HATPase_RsbW-like"/>
    <property type="match status" value="1"/>
</dbReference>
<evidence type="ECO:0000256" key="1">
    <source>
        <dbReference type="ARBA" id="ARBA00004651"/>
    </source>
</evidence>
<keyword evidence="9" id="KW-0067">ATP-binding</keyword>
<keyword evidence="8" id="KW-0378">Hydrolase</keyword>
<evidence type="ECO:0000256" key="3">
    <source>
        <dbReference type="ARBA" id="ARBA00022553"/>
    </source>
</evidence>
<gene>
    <name evidence="18" type="ORF">ACEG43_02220</name>
</gene>
<keyword evidence="6" id="KW-0547">Nucleotide-binding</keyword>
<dbReference type="CDD" id="cd00130">
    <property type="entry name" value="PAS"/>
    <property type="match status" value="1"/>
</dbReference>
<keyword evidence="10 14" id="KW-1133">Transmembrane helix</keyword>
<protein>
    <submittedName>
        <fullName evidence="18">SpoIIE family protein phosphatase</fullName>
    </submittedName>
</protein>
<dbReference type="InterPro" id="IPR036890">
    <property type="entry name" value="HATPase_C_sf"/>
</dbReference>
<dbReference type="PANTHER" id="PTHR43156">
    <property type="entry name" value="STAGE II SPORULATION PROTEIN E-RELATED"/>
    <property type="match status" value="1"/>
</dbReference>
<evidence type="ECO:0000256" key="7">
    <source>
        <dbReference type="ARBA" id="ARBA00022777"/>
    </source>
</evidence>
<dbReference type="InterPro" id="IPR001932">
    <property type="entry name" value="PPM-type_phosphatase-like_dom"/>
</dbReference>
<feature type="domain" description="PPM-type phosphatase" evidence="17">
    <location>
        <begin position="554"/>
        <end position="778"/>
    </location>
</feature>
<feature type="region of interest" description="Disordered" evidence="13">
    <location>
        <begin position="1"/>
        <end position="23"/>
    </location>
</feature>
<feature type="domain" description="PAS" evidence="16">
    <location>
        <begin position="241"/>
        <end position="306"/>
    </location>
</feature>
<dbReference type="PANTHER" id="PTHR43156:SF2">
    <property type="entry name" value="STAGE II SPORULATION PROTEIN E"/>
    <property type="match status" value="1"/>
</dbReference>
<dbReference type="Gene3D" id="3.30.450.20">
    <property type="entry name" value="PAS domain"/>
    <property type="match status" value="2"/>
</dbReference>
<keyword evidence="3" id="KW-0597">Phosphoprotein</keyword>
<keyword evidence="2" id="KW-1003">Cell membrane</keyword>
<keyword evidence="7" id="KW-0418">Kinase</keyword>
<dbReference type="Gene3D" id="3.30.450.40">
    <property type="match status" value="1"/>
</dbReference>
<dbReference type="SUPFAM" id="SSF55874">
    <property type="entry name" value="ATPase domain of HSP90 chaperone/DNA topoisomerase II/histidine kinase"/>
    <property type="match status" value="1"/>
</dbReference>
<dbReference type="SMART" id="SM00091">
    <property type="entry name" value="PAS"/>
    <property type="match status" value="1"/>
</dbReference>
<evidence type="ECO:0000256" key="2">
    <source>
        <dbReference type="ARBA" id="ARBA00022475"/>
    </source>
</evidence>
<keyword evidence="12 14" id="KW-0472">Membrane</keyword>